<dbReference type="InterPro" id="IPR027417">
    <property type="entry name" value="P-loop_NTPase"/>
</dbReference>
<dbReference type="PROSITE" id="PS00211">
    <property type="entry name" value="ABC_TRANSPORTER_1"/>
    <property type="match status" value="1"/>
</dbReference>
<dbReference type="Pfam" id="PF00005">
    <property type="entry name" value="ABC_tran"/>
    <property type="match status" value="1"/>
</dbReference>
<comment type="caution">
    <text evidence="4">The sequence shown here is derived from an EMBL/GenBank/DDBJ whole genome shotgun (WGS) entry which is preliminary data.</text>
</comment>
<dbReference type="InterPro" id="IPR003593">
    <property type="entry name" value="AAA+_ATPase"/>
</dbReference>
<dbReference type="Proteomes" id="UP001501231">
    <property type="component" value="Unassembled WGS sequence"/>
</dbReference>
<organism evidence="4 5">
    <name type="scientific">Actinomadura vinacea</name>
    <dbReference type="NCBI Taxonomy" id="115336"/>
    <lineage>
        <taxon>Bacteria</taxon>
        <taxon>Bacillati</taxon>
        <taxon>Actinomycetota</taxon>
        <taxon>Actinomycetes</taxon>
        <taxon>Streptosporangiales</taxon>
        <taxon>Thermomonosporaceae</taxon>
        <taxon>Actinomadura</taxon>
    </lineage>
</organism>
<accession>A0ABN3J5G5</accession>
<evidence type="ECO:0000313" key="5">
    <source>
        <dbReference type="Proteomes" id="UP001501231"/>
    </source>
</evidence>
<name>A0ABN3J5G5_9ACTN</name>
<evidence type="ECO:0000259" key="3">
    <source>
        <dbReference type="PROSITE" id="PS50893"/>
    </source>
</evidence>
<evidence type="ECO:0000313" key="4">
    <source>
        <dbReference type="EMBL" id="GAA2421575.1"/>
    </source>
</evidence>
<dbReference type="PROSITE" id="PS50893">
    <property type="entry name" value="ABC_TRANSPORTER_2"/>
    <property type="match status" value="1"/>
</dbReference>
<dbReference type="GO" id="GO:0005524">
    <property type="term" value="F:ATP binding"/>
    <property type="evidence" value="ECO:0007669"/>
    <property type="project" value="UniProtKB-KW"/>
</dbReference>
<dbReference type="InterPro" id="IPR003439">
    <property type="entry name" value="ABC_transporter-like_ATP-bd"/>
</dbReference>
<dbReference type="Gene3D" id="3.40.50.300">
    <property type="entry name" value="P-loop containing nucleotide triphosphate hydrolases"/>
    <property type="match status" value="1"/>
</dbReference>
<dbReference type="SMART" id="SM00382">
    <property type="entry name" value="AAA"/>
    <property type="match status" value="1"/>
</dbReference>
<gene>
    <name evidence="4" type="ORF">GCM10010191_36420</name>
</gene>
<evidence type="ECO:0000256" key="1">
    <source>
        <dbReference type="ARBA" id="ARBA00022741"/>
    </source>
</evidence>
<feature type="domain" description="ABC transporter" evidence="3">
    <location>
        <begin position="30"/>
        <end position="260"/>
    </location>
</feature>
<evidence type="ECO:0000256" key="2">
    <source>
        <dbReference type="ARBA" id="ARBA00022840"/>
    </source>
</evidence>
<proteinExistence type="predicted"/>
<dbReference type="InterPro" id="IPR017871">
    <property type="entry name" value="ABC_transporter-like_CS"/>
</dbReference>
<dbReference type="EMBL" id="BAAARW010000012">
    <property type="protein sequence ID" value="GAA2421575.1"/>
    <property type="molecule type" value="Genomic_DNA"/>
</dbReference>
<reference evidence="4 5" key="1">
    <citation type="journal article" date="2019" name="Int. J. Syst. Evol. Microbiol.">
        <title>The Global Catalogue of Microorganisms (GCM) 10K type strain sequencing project: providing services to taxonomists for standard genome sequencing and annotation.</title>
        <authorList>
            <consortium name="The Broad Institute Genomics Platform"/>
            <consortium name="The Broad Institute Genome Sequencing Center for Infectious Disease"/>
            <person name="Wu L."/>
            <person name="Ma J."/>
        </authorList>
    </citation>
    <scope>NUCLEOTIDE SEQUENCE [LARGE SCALE GENOMIC DNA]</scope>
    <source>
        <strain evidence="4 5">JCM 3325</strain>
    </source>
</reference>
<dbReference type="PANTHER" id="PTHR43582">
    <property type="entry name" value="LINEARMYCIN RESISTANCE ATP-BINDING PROTEIN LNRL"/>
    <property type="match status" value="1"/>
</dbReference>
<keyword evidence="1" id="KW-0547">Nucleotide-binding</keyword>
<sequence length="327" mass="35439">MYGLVHSVADMTVQRHGLVTGEGTGVRSAISLRGVVKRFGDFRAVDGLDLDVQAGSCLGLLGPNGAGKSTTMKLLTAQARPDEGSIDVLGYAVPRESKRARAAMGVVPQQDNLDEELTARENLEVFAHLYRVPRARRREAVDAALELAHLTQRQRTKVDDLSGGMRRRLLIARGLVHRPAVVLLDEPTVGLDPQVRAELWGLIDGLRNSGTTVLMSTHYIEEAERLADDCALMSHGRVVARGGPSKLIEEHAGQLVVEHHGPPDRLEEVERLARGAGLPTRRTGPSVSVLKAETIPPSLDDRLGPDGVRRAANLEDVFVVLTGERVE</sequence>
<keyword evidence="5" id="KW-1185">Reference proteome</keyword>
<dbReference type="PANTHER" id="PTHR43582:SF2">
    <property type="entry name" value="LINEARMYCIN RESISTANCE ATP-BINDING PROTEIN LNRL"/>
    <property type="match status" value="1"/>
</dbReference>
<dbReference type="SUPFAM" id="SSF52540">
    <property type="entry name" value="P-loop containing nucleoside triphosphate hydrolases"/>
    <property type="match status" value="1"/>
</dbReference>
<keyword evidence="2 4" id="KW-0067">ATP-binding</keyword>
<protein>
    <submittedName>
        <fullName evidence="4">ATP-binding cassette domain-containing protein</fullName>
    </submittedName>
</protein>